<evidence type="ECO:0000256" key="1">
    <source>
        <dbReference type="SAM" id="MobiDB-lite"/>
    </source>
</evidence>
<dbReference type="AlphaFoldDB" id="A0AAD7FSX3"/>
<dbReference type="Proteomes" id="UP001221757">
    <property type="component" value="Unassembled WGS sequence"/>
</dbReference>
<gene>
    <name evidence="2" type="ORF">B0H17DRAFT_1149688</name>
</gene>
<feature type="region of interest" description="Disordered" evidence="1">
    <location>
        <begin position="111"/>
        <end position="131"/>
    </location>
</feature>
<keyword evidence="3" id="KW-1185">Reference proteome</keyword>
<evidence type="ECO:0000313" key="2">
    <source>
        <dbReference type="EMBL" id="KAJ7635437.1"/>
    </source>
</evidence>
<evidence type="ECO:0000313" key="3">
    <source>
        <dbReference type="Proteomes" id="UP001221757"/>
    </source>
</evidence>
<name>A0AAD7FSX3_MYCRO</name>
<organism evidence="2 3">
    <name type="scientific">Mycena rosella</name>
    <name type="common">Pink bonnet</name>
    <name type="synonym">Agaricus rosellus</name>
    <dbReference type="NCBI Taxonomy" id="1033263"/>
    <lineage>
        <taxon>Eukaryota</taxon>
        <taxon>Fungi</taxon>
        <taxon>Dikarya</taxon>
        <taxon>Basidiomycota</taxon>
        <taxon>Agaricomycotina</taxon>
        <taxon>Agaricomycetes</taxon>
        <taxon>Agaricomycetidae</taxon>
        <taxon>Agaricales</taxon>
        <taxon>Marasmiineae</taxon>
        <taxon>Mycenaceae</taxon>
        <taxon>Mycena</taxon>
    </lineage>
</organism>
<reference evidence="2" key="1">
    <citation type="submission" date="2023-03" db="EMBL/GenBank/DDBJ databases">
        <title>Massive genome expansion in bonnet fungi (Mycena s.s.) driven by repeated elements and novel gene families across ecological guilds.</title>
        <authorList>
            <consortium name="Lawrence Berkeley National Laboratory"/>
            <person name="Harder C.B."/>
            <person name="Miyauchi S."/>
            <person name="Viragh M."/>
            <person name="Kuo A."/>
            <person name="Thoen E."/>
            <person name="Andreopoulos B."/>
            <person name="Lu D."/>
            <person name="Skrede I."/>
            <person name="Drula E."/>
            <person name="Henrissat B."/>
            <person name="Morin E."/>
            <person name="Kohler A."/>
            <person name="Barry K."/>
            <person name="LaButti K."/>
            <person name="Morin E."/>
            <person name="Salamov A."/>
            <person name="Lipzen A."/>
            <person name="Mereny Z."/>
            <person name="Hegedus B."/>
            <person name="Baldrian P."/>
            <person name="Stursova M."/>
            <person name="Weitz H."/>
            <person name="Taylor A."/>
            <person name="Grigoriev I.V."/>
            <person name="Nagy L.G."/>
            <person name="Martin F."/>
            <person name="Kauserud H."/>
        </authorList>
    </citation>
    <scope>NUCLEOTIDE SEQUENCE</scope>
    <source>
        <strain evidence="2">CBHHK067</strain>
    </source>
</reference>
<comment type="caution">
    <text evidence="2">The sequence shown here is derived from an EMBL/GenBank/DDBJ whole genome shotgun (WGS) entry which is preliminary data.</text>
</comment>
<dbReference type="EMBL" id="JARKIE010000471">
    <property type="protein sequence ID" value="KAJ7635437.1"/>
    <property type="molecule type" value="Genomic_DNA"/>
</dbReference>
<proteinExistence type="predicted"/>
<protein>
    <submittedName>
        <fullName evidence="2">Uncharacterized protein</fullName>
    </submittedName>
</protein>
<feature type="compositionally biased region" description="Low complexity" evidence="1">
    <location>
        <begin position="111"/>
        <end position="129"/>
    </location>
</feature>
<accession>A0AAD7FSX3</accession>
<sequence length="274" mass="30524">MPDLILSGCLRKFRDSSDGSELSRAWENEINFDSAMTRNVWNPENNEALTRFCSTYIHHVDVGWEDRESARVGLDGAAFEDLDALPRATHAEAPVILRSIVHALHAGRRPAGVPAGAPTGTPAGTPKAAYRPVNEDGRQFRTSRRETVRDGKKTAVNRQLTGRSRSAQDLEVGQELKLGISVEVACILINSSREVTSHYFASHSRFNFKLLKFKNQRTPSRDALNCEMNHFKMDRPFSGQFFGADLNLYALMTARSECSVESLLFEAQLPTAVK</sequence>